<dbReference type="EMBL" id="LXQA010033266">
    <property type="protein sequence ID" value="MCH96791.1"/>
    <property type="molecule type" value="Genomic_DNA"/>
</dbReference>
<dbReference type="PANTHER" id="PTHR33417">
    <property type="entry name" value="G-BOX BINDING PROTEIN"/>
    <property type="match status" value="1"/>
</dbReference>
<keyword evidence="2" id="KW-1185">Reference proteome</keyword>
<accession>A0A392NBF2</accession>
<organism evidence="1 2">
    <name type="scientific">Trifolium medium</name>
    <dbReference type="NCBI Taxonomy" id="97028"/>
    <lineage>
        <taxon>Eukaryota</taxon>
        <taxon>Viridiplantae</taxon>
        <taxon>Streptophyta</taxon>
        <taxon>Embryophyta</taxon>
        <taxon>Tracheophyta</taxon>
        <taxon>Spermatophyta</taxon>
        <taxon>Magnoliopsida</taxon>
        <taxon>eudicotyledons</taxon>
        <taxon>Gunneridae</taxon>
        <taxon>Pentapetalae</taxon>
        <taxon>rosids</taxon>
        <taxon>fabids</taxon>
        <taxon>Fabales</taxon>
        <taxon>Fabaceae</taxon>
        <taxon>Papilionoideae</taxon>
        <taxon>50 kb inversion clade</taxon>
        <taxon>NPAAA clade</taxon>
        <taxon>Hologalegina</taxon>
        <taxon>IRL clade</taxon>
        <taxon>Trifolieae</taxon>
        <taxon>Trifolium</taxon>
    </lineage>
</organism>
<feature type="non-terminal residue" evidence="1">
    <location>
        <position position="1"/>
    </location>
</feature>
<evidence type="ECO:0000313" key="1">
    <source>
        <dbReference type="EMBL" id="MCH96791.1"/>
    </source>
</evidence>
<proteinExistence type="predicted"/>
<protein>
    <submittedName>
        <fullName evidence="1">B12D protein</fullName>
    </submittedName>
</protein>
<reference evidence="1 2" key="1">
    <citation type="journal article" date="2018" name="Front. Plant Sci.">
        <title>Red Clover (Trifolium pratense) and Zigzag Clover (T. medium) - A Picture of Genomic Similarities and Differences.</title>
        <authorList>
            <person name="Dluhosova J."/>
            <person name="Istvanek J."/>
            <person name="Nedelnik J."/>
            <person name="Repkova J."/>
        </authorList>
    </citation>
    <scope>NUCLEOTIDE SEQUENCE [LARGE SCALE GENOMIC DNA]</scope>
    <source>
        <strain evidence="2">cv. 10/8</strain>
        <tissue evidence="1">Leaf</tissue>
    </source>
</reference>
<dbReference type="AlphaFoldDB" id="A0A392NBF2"/>
<sequence length="48" mass="5555">VNKENRSAGVLENYAEGEAYAEHKLRKFLRNRSPEVMPSVNKFFSDPE</sequence>
<comment type="caution">
    <text evidence="1">The sequence shown here is derived from an EMBL/GenBank/DDBJ whole genome shotgun (WGS) entry which is preliminary data.</text>
</comment>
<name>A0A392NBF2_9FABA</name>
<evidence type="ECO:0000313" key="2">
    <source>
        <dbReference type="Proteomes" id="UP000265520"/>
    </source>
</evidence>
<dbReference type="Proteomes" id="UP000265520">
    <property type="component" value="Unassembled WGS sequence"/>
</dbReference>